<sequence length="279" mass="31799">MTTIIGKDIRNHNHKHTRGEDRMNMNDYINTPPTGPAIATVDIYIDNGTPSGLLLRTRVSSKMLSTASNYFMRACSEAIAADLGLHATTETAPKKPIPGLGRPYVLLPATLCKRAIQRWLDWVLFHDPPFPLNYRGGPHFPIHYDYTLTDHARLTQMLRFVEPIAPMNNCAMLLSQYRHFIDWELEYKFHGSLADLKVIWKAGGKDVDEEFTKYAFEGLAREASMGYCEKEFGGCREIVGVIRMVKKRLGLECGHTHAEQKIENCYSLVQWHGCRVWEA</sequence>
<dbReference type="Proteomes" id="UP000800235">
    <property type="component" value="Unassembled WGS sequence"/>
</dbReference>
<keyword evidence="2" id="KW-1185">Reference proteome</keyword>
<dbReference type="EMBL" id="MU007009">
    <property type="protein sequence ID" value="KAF2436840.1"/>
    <property type="molecule type" value="Genomic_DNA"/>
</dbReference>
<organism evidence="1 2">
    <name type="scientific">Tothia fuscella</name>
    <dbReference type="NCBI Taxonomy" id="1048955"/>
    <lineage>
        <taxon>Eukaryota</taxon>
        <taxon>Fungi</taxon>
        <taxon>Dikarya</taxon>
        <taxon>Ascomycota</taxon>
        <taxon>Pezizomycotina</taxon>
        <taxon>Dothideomycetes</taxon>
        <taxon>Pleosporomycetidae</taxon>
        <taxon>Venturiales</taxon>
        <taxon>Cylindrosympodiaceae</taxon>
        <taxon>Tothia</taxon>
    </lineage>
</organism>
<comment type="caution">
    <text evidence="1">The sequence shown here is derived from an EMBL/GenBank/DDBJ whole genome shotgun (WGS) entry which is preliminary data.</text>
</comment>
<evidence type="ECO:0008006" key="3">
    <source>
        <dbReference type="Google" id="ProtNLM"/>
    </source>
</evidence>
<protein>
    <recommendedName>
        <fullName evidence="3">BTB domain-containing protein</fullName>
    </recommendedName>
</protein>
<proteinExistence type="predicted"/>
<accession>A0A9P4P232</accession>
<dbReference type="AlphaFoldDB" id="A0A9P4P232"/>
<gene>
    <name evidence="1" type="ORF">EJ08DRAFT_704303</name>
</gene>
<evidence type="ECO:0000313" key="1">
    <source>
        <dbReference type="EMBL" id="KAF2436840.1"/>
    </source>
</evidence>
<evidence type="ECO:0000313" key="2">
    <source>
        <dbReference type="Proteomes" id="UP000800235"/>
    </source>
</evidence>
<name>A0A9P4P232_9PEZI</name>
<reference evidence="1" key="1">
    <citation type="journal article" date="2020" name="Stud. Mycol.">
        <title>101 Dothideomycetes genomes: a test case for predicting lifestyles and emergence of pathogens.</title>
        <authorList>
            <person name="Haridas S."/>
            <person name="Albert R."/>
            <person name="Binder M."/>
            <person name="Bloem J."/>
            <person name="Labutti K."/>
            <person name="Salamov A."/>
            <person name="Andreopoulos B."/>
            <person name="Baker S."/>
            <person name="Barry K."/>
            <person name="Bills G."/>
            <person name="Bluhm B."/>
            <person name="Cannon C."/>
            <person name="Castanera R."/>
            <person name="Culley D."/>
            <person name="Daum C."/>
            <person name="Ezra D."/>
            <person name="Gonzalez J."/>
            <person name="Henrissat B."/>
            <person name="Kuo A."/>
            <person name="Liang C."/>
            <person name="Lipzen A."/>
            <person name="Lutzoni F."/>
            <person name="Magnuson J."/>
            <person name="Mondo S."/>
            <person name="Nolan M."/>
            <person name="Ohm R."/>
            <person name="Pangilinan J."/>
            <person name="Park H.-J."/>
            <person name="Ramirez L."/>
            <person name="Alfaro M."/>
            <person name="Sun H."/>
            <person name="Tritt A."/>
            <person name="Yoshinaga Y."/>
            <person name="Zwiers L.-H."/>
            <person name="Turgeon B."/>
            <person name="Goodwin S."/>
            <person name="Spatafora J."/>
            <person name="Crous P."/>
            <person name="Grigoriev I."/>
        </authorList>
    </citation>
    <scope>NUCLEOTIDE SEQUENCE</scope>
    <source>
        <strain evidence="1">CBS 130266</strain>
    </source>
</reference>